<keyword evidence="2" id="KW-1185">Reference proteome</keyword>
<sequence length="153" mass="17549">MALRTQREAIFSFGQYLQSTKKNTMEFTEQLKNYSLLTKRFIVGNENLNKEGVLAVCKLLNEMIKLNDQAIKKAFGSINYDRISASHYEIDFIDQAALGDAVEIESQYTTTRNDSLLIDIIIRKRTNKKITIGEGRFVFQSKDHVTTRMPAFA</sequence>
<comment type="caution">
    <text evidence="1">The sequence shown here is derived from an EMBL/GenBank/DDBJ whole genome shotgun (WGS) entry which is preliminary data.</text>
</comment>
<name>A0A2S7T1M9_9BACT</name>
<evidence type="ECO:0000313" key="2">
    <source>
        <dbReference type="Proteomes" id="UP000239872"/>
    </source>
</evidence>
<organism evidence="1 2">
    <name type="scientific">Flavipsychrobacter stenotrophus</name>
    <dbReference type="NCBI Taxonomy" id="2077091"/>
    <lineage>
        <taxon>Bacteria</taxon>
        <taxon>Pseudomonadati</taxon>
        <taxon>Bacteroidota</taxon>
        <taxon>Chitinophagia</taxon>
        <taxon>Chitinophagales</taxon>
        <taxon>Chitinophagaceae</taxon>
        <taxon>Flavipsychrobacter</taxon>
    </lineage>
</organism>
<dbReference type="AlphaFoldDB" id="A0A2S7T1M9"/>
<dbReference type="EMBL" id="PPSL01000001">
    <property type="protein sequence ID" value="PQJ12757.1"/>
    <property type="molecule type" value="Genomic_DNA"/>
</dbReference>
<dbReference type="SUPFAM" id="SSF54637">
    <property type="entry name" value="Thioesterase/thiol ester dehydrase-isomerase"/>
    <property type="match status" value="1"/>
</dbReference>
<proteinExistence type="predicted"/>
<gene>
    <name evidence="1" type="ORF">CJD36_003135</name>
</gene>
<dbReference type="InterPro" id="IPR029069">
    <property type="entry name" value="HotDog_dom_sf"/>
</dbReference>
<reference evidence="1 2" key="1">
    <citation type="submission" date="2018-01" db="EMBL/GenBank/DDBJ databases">
        <title>A novel member of the phylum Bacteroidetes isolated from glacier ice.</title>
        <authorList>
            <person name="Liu Q."/>
            <person name="Xin Y.-H."/>
        </authorList>
    </citation>
    <scope>NUCLEOTIDE SEQUENCE [LARGE SCALE GENOMIC DNA]</scope>
    <source>
        <strain evidence="1 2">RB1R16</strain>
    </source>
</reference>
<accession>A0A2S7T1M9</accession>
<protein>
    <submittedName>
        <fullName evidence="1">Uncharacterized protein</fullName>
    </submittedName>
</protein>
<dbReference type="Proteomes" id="UP000239872">
    <property type="component" value="Unassembled WGS sequence"/>
</dbReference>
<evidence type="ECO:0000313" key="1">
    <source>
        <dbReference type="EMBL" id="PQJ12757.1"/>
    </source>
</evidence>